<dbReference type="Pfam" id="PF03466">
    <property type="entry name" value="LysR_substrate"/>
    <property type="match status" value="1"/>
</dbReference>
<evidence type="ECO:0000256" key="3">
    <source>
        <dbReference type="ARBA" id="ARBA00023125"/>
    </source>
</evidence>
<keyword evidence="2" id="KW-0805">Transcription regulation</keyword>
<evidence type="ECO:0000256" key="4">
    <source>
        <dbReference type="ARBA" id="ARBA00023163"/>
    </source>
</evidence>
<keyword evidence="3" id="KW-0238">DNA-binding</keyword>
<dbReference type="PANTHER" id="PTHR30118">
    <property type="entry name" value="HTH-TYPE TRANSCRIPTIONAL REGULATOR LEUO-RELATED"/>
    <property type="match status" value="1"/>
</dbReference>
<dbReference type="InterPro" id="IPR000847">
    <property type="entry name" value="LysR_HTH_N"/>
</dbReference>
<sequence>MATLPVLRALLVERNVTRAGESVGLSQPATSAVLARLRRRFGDQLLIRVGRDYELTPLAASLLSRIESATEALERVFGDDFDPATTNRQFSLALSDYTVAILFEELNRILAEEAPGAGLDLRPLTTSSHLDADALIRHTDGVVLPHELVQGYPGRLLLRDRWVCVVADSNTVISSEPTLAELALLPWVSQFTHSDPASFPALRHLRSNGIEPHVEVVTDSFLSVPFLLAGSNRVAFLQERLARRLAPVAPVRILSSPVDIGPLNLSLRWHPTMSDDPGHRWFRDVLGRAAERVA</sequence>
<dbReference type="PANTHER" id="PTHR30118:SF15">
    <property type="entry name" value="TRANSCRIPTIONAL REGULATORY PROTEIN"/>
    <property type="match status" value="1"/>
</dbReference>
<accession>A0ABU4N3F2</accession>
<dbReference type="InterPro" id="IPR036388">
    <property type="entry name" value="WH-like_DNA-bd_sf"/>
</dbReference>
<keyword evidence="4" id="KW-0804">Transcription</keyword>
<comment type="caution">
    <text evidence="6">The sequence shown here is derived from an EMBL/GenBank/DDBJ whole genome shotgun (WGS) entry which is preliminary data.</text>
</comment>
<evidence type="ECO:0000313" key="7">
    <source>
        <dbReference type="Proteomes" id="UP001282474"/>
    </source>
</evidence>
<dbReference type="PROSITE" id="PS50931">
    <property type="entry name" value="HTH_LYSR"/>
    <property type="match status" value="1"/>
</dbReference>
<gene>
    <name evidence="6" type="ORF">PV383_43710</name>
</gene>
<dbReference type="EMBL" id="JARAWJ010000065">
    <property type="protein sequence ID" value="MDX3044021.1"/>
    <property type="molecule type" value="Genomic_DNA"/>
</dbReference>
<comment type="similarity">
    <text evidence="1">Belongs to the LysR transcriptional regulatory family.</text>
</comment>
<reference evidence="6 7" key="1">
    <citation type="journal article" date="2023" name="Microb. Genom.">
        <title>Mesoterricola silvestris gen. nov., sp. nov., Mesoterricola sediminis sp. nov., Geothrix oryzae sp. nov., Geothrix edaphica sp. nov., Geothrix rubra sp. nov., and Geothrix limicola sp. nov., six novel members of Acidobacteriota isolated from soils.</title>
        <authorList>
            <person name="Weisberg A.J."/>
            <person name="Pearce E."/>
            <person name="Kramer C.G."/>
            <person name="Chang J.H."/>
            <person name="Clarke C.R."/>
        </authorList>
    </citation>
    <scope>NUCLEOTIDE SEQUENCE [LARGE SCALE GENOMIC DNA]</scope>
    <source>
        <strain evidence="6 7">NE20-4-1</strain>
    </source>
</reference>
<dbReference type="Pfam" id="PF00126">
    <property type="entry name" value="HTH_1"/>
    <property type="match status" value="1"/>
</dbReference>
<dbReference type="SUPFAM" id="SSF53850">
    <property type="entry name" value="Periplasmic binding protein-like II"/>
    <property type="match status" value="1"/>
</dbReference>
<dbReference type="SUPFAM" id="SSF46785">
    <property type="entry name" value="Winged helix' DNA-binding domain"/>
    <property type="match status" value="1"/>
</dbReference>
<proteinExistence type="inferred from homology"/>
<protein>
    <submittedName>
        <fullName evidence="6">LysR family transcriptional regulator</fullName>
    </submittedName>
</protein>
<evidence type="ECO:0000256" key="1">
    <source>
        <dbReference type="ARBA" id="ARBA00009437"/>
    </source>
</evidence>
<dbReference type="Gene3D" id="1.10.10.10">
    <property type="entry name" value="Winged helix-like DNA-binding domain superfamily/Winged helix DNA-binding domain"/>
    <property type="match status" value="1"/>
</dbReference>
<evidence type="ECO:0000259" key="5">
    <source>
        <dbReference type="PROSITE" id="PS50931"/>
    </source>
</evidence>
<dbReference type="Proteomes" id="UP001282474">
    <property type="component" value="Unassembled WGS sequence"/>
</dbReference>
<dbReference type="RefSeq" id="WP_196789974.1">
    <property type="nucleotide sequence ID" value="NZ_JABXWF010000022.1"/>
</dbReference>
<evidence type="ECO:0000313" key="6">
    <source>
        <dbReference type="EMBL" id="MDX3044021.1"/>
    </source>
</evidence>
<organism evidence="6 7">
    <name type="scientific">Streptomyces caniscabiei</name>
    <dbReference type="NCBI Taxonomy" id="2746961"/>
    <lineage>
        <taxon>Bacteria</taxon>
        <taxon>Bacillati</taxon>
        <taxon>Actinomycetota</taxon>
        <taxon>Actinomycetes</taxon>
        <taxon>Kitasatosporales</taxon>
        <taxon>Streptomycetaceae</taxon>
        <taxon>Streptomyces</taxon>
    </lineage>
</organism>
<dbReference type="InterPro" id="IPR050389">
    <property type="entry name" value="LysR-type_TF"/>
</dbReference>
<dbReference type="InterPro" id="IPR036390">
    <property type="entry name" value="WH_DNA-bd_sf"/>
</dbReference>
<name>A0ABU4N3F2_9ACTN</name>
<keyword evidence="7" id="KW-1185">Reference proteome</keyword>
<evidence type="ECO:0000256" key="2">
    <source>
        <dbReference type="ARBA" id="ARBA00023015"/>
    </source>
</evidence>
<dbReference type="InterPro" id="IPR005119">
    <property type="entry name" value="LysR_subst-bd"/>
</dbReference>
<dbReference type="PRINTS" id="PR00039">
    <property type="entry name" value="HTHLYSR"/>
</dbReference>
<feature type="domain" description="HTH lysR-type" evidence="5">
    <location>
        <begin position="1"/>
        <end position="56"/>
    </location>
</feature>
<dbReference type="Gene3D" id="3.40.190.10">
    <property type="entry name" value="Periplasmic binding protein-like II"/>
    <property type="match status" value="2"/>
</dbReference>